<organism evidence="11 12">
    <name type="scientific">Nostoc linckia z8</name>
    <dbReference type="NCBI Taxonomy" id="1628746"/>
    <lineage>
        <taxon>Bacteria</taxon>
        <taxon>Bacillati</taxon>
        <taxon>Cyanobacteriota</taxon>
        <taxon>Cyanophyceae</taxon>
        <taxon>Nostocales</taxon>
        <taxon>Nostocaceae</taxon>
        <taxon>Nostoc</taxon>
    </lineage>
</organism>
<evidence type="ECO:0000259" key="9">
    <source>
        <dbReference type="Pfam" id="PF01545"/>
    </source>
</evidence>
<feature type="transmembrane region" description="Helical" evidence="8">
    <location>
        <begin position="121"/>
        <end position="145"/>
    </location>
</feature>
<dbReference type="Pfam" id="PF16916">
    <property type="entry name" value="ZT_dimer"/>
    <property type="match status" value="1"/>
</dbReference>
<dbReference type="InterPro" id="IPR002524">
    <property type="entry name" value="Cation_efflux"/>
</dbReference>
<dbReference type="InterPro" id="IPR027470">
    <property type="entry name" value="Cation_efflux_CTD"/>
</dbReference>
<dbReference type="AlphaFoldDB" id="A0A9Q6EN49"/>
<keyword evidence="4 8" id="KW-0812">Transmembrane</keyword>
<dbReference type="SUPFAM" id="SSF160240">
    <property type="entry name" value="Cation efflux protein cytoplasmic domain-like"/>
    <property type="match status" value="1"/>
</dbReference>
<protein>
    <submittedName>
        <fullName evidence="11">Cobalt transporter</fullName>
    </submittedName>
</protein>
<comment type="similarity">
    <text evidence="2">Belongs to the cation diffusion facilitator (CDF) transporter (TC 2.A.4) family. SLC30A subfamily.</text>
</comment>
<evidence type="ECO:0000256" key="2">
    <source>
        <dbReference type="ARBA" id="ARBA00008873"/>
    </source>
</evidence>
<dbReference type="InterPro" id="IPR027469">
    <property type="entry name" value="Cation_efflux_TMD_sf"/>
</dbReference>
<name>A0A9Q6EN49_NOSLI</name>
<dbReference type="PANTHER" id="PTHR11562:SF17">
    <property type="entry name" value="RE54080P-RELATED"/>
    <property type="match status" value="1"/>
</dbReference>
<feature type="transmembrane region" description="Helical" evidence="8">
    <location>
        <begin position="189"/>
        <end position="206"/>
    </location>
</feature>
<accession>A0A9Q6EN49</accession>
<dbReference type="GeneID" id="57092527"/>
<sequence length="307" mass="32881">MVHDHSHKHQGHEHGQGNYNRAFAIGTALNIGFVIVEAVYGYRANSLALVADAGHNLSDVLGLLLAWGAGVLTRRPPTRRHTYGLRRSSILAALVNALVLLLAMGAIAWEAVRRFSEPSSVSGSTVIGVAVVGIIINTVTALMFMSGRQKDLNIRGAFLHMAADAGVSLGVVLAGIAIVFTGWLWFDPVVSLIIVVVVVVGTWQLLKDSVNLALDAVPEGIEPKAVQTYLTERPGVAGVHDLHIWAMSTTETALTAHLIMPAGHPGDAFLVQVFQELHDHFGIEHATLQIETGDPRYPCTLAPENVV</sequence>
<dbReference type="EMBL" id="LAHD01000004">
    <property type="protein sequence ID" value="PHK06867.1"/>
    <property type="molecule type" value="Genomic_DNA"/>
</dbReference>
<dbReference type="RefSeq" id="WP_099066898.1">
    <property type="nucleotide sequence ID" value="NZ_LAHD01000004.1"/>
</dbReference>
<feature type="transmembrane region" description="Helical" evidence="8">
    <location>
        <begin position="89"/>
        <end position="109"/>
    </location>
</feature>
<evidence type="ECO:0000259" key="10">
    <source>
        <dbReference type="Pfam" id="PF16916"/>
    </source>
</evidence>
<feature type="transmembrane region" description="Helical" evidence="8">
    <location>
        <begin position="157"/>
        <end position="183"/>
    </location>
</feature>
<feature type="domain" description="Cation efflux protein cytoplasmic" evidence="10">
    <location>
        <begin position="219"/>
        <end position="291"/>
    </location>
</feature>
<dbReference type="InterPro" id="IPR050681">
    <property type="entry name" value="CDF/SLC30A"/>
</dbReference>
<keyword evidence="3" id="KW-0813">Transport</keyword>
<evidence type="ECO:0000256" key="5">
    <source>
        <dbReference type="ARBA" id="ARBA00022989"/>
    </source>
</evidence>
<dbReference type="Proteomes" id="UP000222310">
    <property type="component" value="Unassembled WGS sequence"/>
</dbReference>
<keyword evidence="5 8" id="KW-1133">Transmembrane helix</keyword>
<feature type="transmembrane region" description="Helical" evidence="8">
    <location>
        <begin position="60"/>
        <end position="77"/>
    </location>
</feature>
<evidence type="ECO:0000313" key="11">
    <source>
        <dbReference type="EMBL" id="PHK06867.1"/>
    </source>
</evidence>
<evidence type="ECO:0000256" key="7">
    <source>
        <dbReference type="ARBA" id="ARBA00023136"/>
    </source>
</evidence>
<proteinExistence type="inferred from homology"/>
<dbReference type="InterPro" id="IPR058533">
    <property type="entry name" value="Cation_efflux_TM"/>
</dbReference>
<evidence type="ECO:0000256" key="3">
    <source>
        <dbReference type="ARBA" id="ARBA00022448"/>
    </source>
</evidence>
<evidence type="ECO:0000256" key="1">
    <source>
        <dbReference type="ARBA" id="ARBA00004141"/>
    </source>
</evidence>
<dbReference type="GO" id="GO:0005385">
    <property type="term" value="F:zinc ion transmembrane transporter activity"/>
    <property type="evidence" value="ECO:0007669"/>
    <property type="project" value="TreeGrafter"/>
</dbReference>
<evidence type="ECO:0000256" key="6">
    <source>
        <dbReference type="ARBA" id="ARBA00023065"/>
    </source>
</evidence>
<comment type="caution">
    <text evidence="11">The sequence shown here is derived from an EMBL/GenBank/DDBJ whole genome shotgun (WGS) entry which is preliminary data.</text>
</comment>
<dbReference type="PANTHER" id="PTHR11562">
    <property type="entry name" value="CATION EFFLUX PROTEIN/ ZINC TRANSPORTER"/>
    <property type="match status" value="1"/>
</dbReference>
<dbReference type="GO" id="GO:0005886">
    <property type="term" value="C:plasma membrane"/>
    <property type="evidence" value="ECO:0007669"/>
    <property type="project" value="TreeGrafter"/>
</dbReference>
<dbReference type="Gene3D" id="1.20.1510.10">
    <property type="entry name" value="Cation efflux protein transmembrane domain"/>
    <property type="match status" value="1"/>
</dbReference>
<evidence type="ECO:0000256" key="8">
    <source>
        <dbReference type="SAM" id="Phobius"/>
    </source>
</evidence>
<keyword evidence="7 8" id="KW-0472">Membrane</keyword>
<reference evidence="11 12" key="1">
    <citation type="submission" date="2015-02" db="EMBL/GenBank/DDBJ databases">
        <title>Nostoc linckia genome annotation.</title>
        <authorList>
            <person name="Zhou Z."/>
        </authorList>
    </citation>
    <scope>NUCLEOTIDE SEQUENCE [LARGE SCALE GENOMIC DNA]</scope>
    <source>
        <strain evidence="12">z8</strain>
    </source>
</reference>
<evidence type="ECO:0000256" key="4">
    <source>
        <dbReference type="ARBA" id="ARBA00022692"/>
    </source>
</evidence>
<dbReference type="Pfam" id="PF01545">
    <property type="entry name" value="Cation_efflux"/>
    <property type="match status" value="1"/>
</dbReference>
<dbReference type="InterPro" id="IPR036837">
    <property type="entry name" value="Cation_efflux_CTD_sf"/>
</dbReference>
<feature type="domain" description="Cation efflux protein transmembrane" evidence="9">
    <location>
        <begin position="25"/>
        <end position="210"/>
    </location>
</feature>
<gene>
    <name evidence="11" type="ORF">VF08_02295</name>
</gene>
<feature type="transmembrane region" description="Helical" evidence="8">
    <location>
        <begin position="21"/>
        <end position="40"/>
    </location>
</feature>
<evidence type="ECO:0000313" key="12">
    <source>
        <dbReference type="Proteomes" id="UP000222310"/>
    </source>
</evidence>
<dbReference type="SUPFAM" id="SSF161111">
    <property type="entry name" value="Cation efflux protein transmembrane domain-like"/>
    <property type="match status" value="1"/>
</dbReference>
<keyword evidence="6" id="KW-0406">Ion transport</keyword>
<comment type="subcellular location">
    <subcellularLocation>
        <location evidence="1">Membrane</location>
        <topology evidence="1">Multi-pass membrane protein</topology>
    </subcellularLocation>
</comment>
<dbReference type="NCBIfam" id="TIGR01297">
    <property type="entry name" value="CDF"/>
    <property type="match status" value="1"/>
</dbReference>